<dbReference type="RefSeq" id="XP_031929134.1">
    <property type="nucleotide sequence ID" value="XM_032072317.1"/>
</dbReference>
<protein>
    <submittedName>
        <fullName evidence="1">Uncharacterized protein</fullName>
    </submittedName>
</protein>
<dbReference type="Proteomes" id="UP000326268">
    <property type="component" value="Unassembled WGS sequence"/>
</dbReference>
<dbReference type="AlphaFoldDB" id="A0A5N7A8T2"/>
<evidence type="ECO:0000313" key="1">
    <source>
        <dbReference type="EMBL" id="KAE8366053.1"/>
    </source>
</evidence>
<dbReference type="GeneID" id="43656763"/>
<gene>
    <name evidence="1" type="ORF">BDV27DRAFT_156354</name>
</gene>
<sequence length="142" mass="15462">MSLLHTHDGDVALPILALPVADPLADLVHTLRICCIMPTGIDATVGDYRRAVGCKDEGLLADNISFAQETSTVLCHAYRVQYTCASLYSAMMSCQSADAISATENLEYVIDPNLLFIKRPLMADCVESFVGRKVHMLVRLGC</sequence>
<reference evidence="1 2" key="1">
    <citation type="submission" date="2019-04" db="EMBL/GenBank/DDBJ databases">
        <title>Friends and foes A comparative genomics studyof 23 Aspergillus species from section Flavi.</title>
        <authorList>
            <consortium name="DOE Joint Genome Institute"/>
            <person name="Kjaerbolling I."/>
            <person name="Vesth T."/>
            <person name="Frisvad J.C."/>
            <person name="Nybo J.L."/>
            <person name="Theobald S."/>
            <person name="Kildgaard S."/>
            <person name="Isbrandt T."/>
            <person name="Kuo A."/>
            <person name="Sato A."/>
            <person name="Lyhne E.K."/>
            <person name="Kogle M.E."/>
            <person name="Wiebenga A."/>
            <person name="Kun R.S."/>
            <person name="Lubbers R.J."/>
            <person name="Makela M.R."/>
            <person name="Barry K."/>
            <person name="Chovatia M."/>
            <person name="Clum A."/>
            <person name="Daum C."/>
            <person name="Haridas S."/>
            <person name="He G."/>
            <person name="LaButti K."/>
            <person name="Lipzen A."/>
            <person name="Mondo S."/>
            <person name="Riley R."/>
            <person name="Salamov A."/>
            <person name="Simmons B.A."/>
            <person name="Magnuson J.K."/>
            <person name="Henrissat B."/>
            <person name="Mortensen U.H."/>
            <person name="Larsen T.O."/>
            <person name="Devries R.P."/>
            <person name="Grigoriev I.V."/>
            <person name="Machida M."/>
            <person name="Baker S.E."/>
            <person name="Andersen M.R."/>
        </authorList>
    </citation>
    <scope>NUCLEOTIDE SEQUENCE [LARGE SCALE GENOMIC DNA]</scope>
    <source>
        <strain evidence="1 2">CBS 763.97</strain>
    </source>
</reference>
<dbReference type="EMBL" id="ML737620">
    <property type="protein sequence ID" value="KAE8366053.1"/>
    <property type="molecule type" value="Genomic_DNA"/>
</dbReference>
<accession>A0A5N7A8T2</accession>
<evidence type="ECO:0000313" key="2">
    <source>
        <dbReference type="Proteomes" id="UP000326268"/>
    </source>
</evidence>
<dbReference type="OrthoDB" id="4507093at2759"/>
<name>A0A5N7A8T2_9EURO</name>
<dbReference type="PANTHER" id="PTHR45588">
    <property type="entry name" value="TPR DOMAIN-CONTAINING PROTEIN"/>
    <property type="match status" value="1"/>
</dbReference>
<dbReference type="PANTHER" id="PTHR45588:SF1">
    <property type="entry name" value="WW DOMAIN-CONTAINING PROTEIN"/>
    <property type="match status" value="1"/>
</dbReference>
<proteinExistence type="predicted"/>
<keyword evidence="2" id="KW-1185">Reference proteome</keyword>
<organism evidence="1 2">
    <name type="scientific">Aspergillus caelatus</name>
    <dbReference type="NCBI Taxonomy" id="61420"/>
    <lineage>
        <taxon>Eukaryota</taxon>
        <taxon>Fungi</taxon>
        <taxon>Dikarya</taxon>
        <taxon>Ascomycota</taxon>
        <taxon>Pezizomycotina</taxon>
        <taxon>Eurotiomycetes</taxon>
        <taxon>Eurotiomycetidae</taxon>
        <taxon>Eurotiales</taxon>
        <taxon>Aspergillaceae</taxon>
        <taxon>Aspergillus</taxon>
        <taxon>Aspergillus subgen. Circumdati</taxon>
    </lineage>
</organism>